<gene>
    <name evidence="1" type="ORF">ERX35_000955</name>
</gene>
<keyword evidence="2" id="KW-1185">Reference proteome</keyword>
<reference evidence="1 2" key="1">
    <citation type="submission" date="2019-09" db="EMBL/GenBank/DDBJ databases">
        <authorList>
            <person name="Mazhar S."/>
            <person name="Altermann E."/>
            <person name="Hill C."/>
            <person name="Mcauliffe O."/>
        </authorList>
    </citation>
    <scope>NUCLEOTIDE SEQUENCE [LARGE SCALE GENOMIC DNA]</scope>
    <source>
        <strain evidence="1 2">ATCC 51831</strain>
    </source>
</reference>
<dbReference type="Proteomes" id="UP000295735">
    <property type="component" value="Unassembled WGS sequence"/>
</dbReference>
<sequence>MQSLHRKEYLREYRERNKEKMREYNRMKYLERKEDYKHMVKDETILIYMAERKRQRLMNMSYQRMQRKIRNQTGIEKEDLTYC</sequence>
<protein>
    <submittedName>
        <fullName evidence="1">Uncharacterized protein</fullName>
    </submittedName>
</protein>
<comment type="caution">
    <text evidence="1">The sequence shown here is derived from an EMBL/GenBank/DDBJ whole genome shotgun (WGS) entry which is preliminary data.</text>
</comment>
<name>A0ABQ6RBA0_9STAP</name>
<dbReference type="EMBL" id="SCWC02000001">
    <property type="protein sequence ID" value="KAA1042481.1"/>
    <property type="molecule type" value="Genomic_DNA"/>
</dbReference>
<organism evidence="1 2">
    <name type="scientific">Macrococcus equipercicus</name>
    <dbReference type="NCBI Taxonomy" id="69967"/>
    <lineage>
        <taxon>Bacteria</taxon>
        <taxon>Bacillati</taxon>
        <taxon>Bacillota</taxon>
        <taxon>Bacilli</taxon>
        <taxon>Bacillales</taxon>
        <taxon>Staphylococcaceae</taxon>
        <taxon>Macrococcus</taxon>
    </lineage>
</organism>
<dbReference type="RefSeq" id="WP_170234495.1">
    <property type="nucleotide sequence ID" value="NZ_SCWC02000001.1"/>
</dbReference>
<evidence type="ECO:0000313" key="2">
    <source>
        <dbReference type="Proteomes" id="UP000295735"/>
    </source>
</evidence>
<proteinExistence type="predicted"/>
<evidence type="ECO:0000313" key="1">
    <source>
        <dbReference type="EMBL" id="KAA1042481.1"/>
    </source>
</evidence>
<accession>A0ABQ6RBA0</accession>